<dbReference type="Proteomes" id="UP000191680">
    <property type="component" value="Unassembled WGS sequence"/>
</dbReference>
<dbReference type="OrthoDB" id="1493324at2"/>
<evidence type="ECO:0000256" key="2">
    <source>
        <dbReference type="ARBA" id="ARBA00022692"/>
    </source>
</evidence>
<keyword evidence="7" id="KW-1185">Reference proteome</keyword>
<evidence type="ECO:0000256" key="1">
    <source>
        <dbReference type="ARBA" id="ARBA00004141"/>
    </source>
</evidence>
<feature type="transmembrane region" description="Helical" evidence="5">
    <location>
        <begin position="51"/>
        <end position="71"/>
    </location>
</feature>
<protein>
    <recommendedName>
        <fullName evidence="8">DoxX family protein</fullName>
    </recommendedName>
</protein>
<proteinExistence type="predicted"/>
<keyword evidence="4 5" id="KW-0472">Membrane</keyword>
<dbReference type="RefSeq" id="WP_080319555.1">
    <property type="nucleotide sequence ID" value="NZ_MTBC01000009.1"/>
</dbReference>
<name>A0A1V6LPR9_9FLAO</name>
<feature type="transmembrane region" description="Helical" evidence="5">
    <location>
        <begin position="6"/>
        <end position="24"/>
    </location>
</feature>
<sequence length="121" mass="13541">MDYILITIKVFIFISIVNVWVFRFHKPTQWRGGNADSMKDEFANYGLSEPIMYLIGGLKLTAAGLLLASIWVSGLTFYGALPMALLMAGAIFMHFKVNDPIKKSLPAFIFLVLSILLLILN</sequence>
<dbReference type="AlphaFoldDB" id="A0A1V6LPR9"/>
<dbReference type="Pfam" id="PF13564">
    <property type="entry name" value="DoxX_2"/>
    <property type="match status" value="1"/>
</dbReference>
<dbReference type="GO" id="GO:0016020">
    <property type="term" value="C:membrane"/>
    <property type="evidence" value="ECO:0007669"/>
    <property type="project" value="UniProtKB-SubCell"/>
</dbReference>
<feature type="transmembrane region" description="Helical" evidence="5">
    <location>
        <begin position="77"/>
        <end position="97"/>
    </location>
</feature>
<evidence type="ECO:0008006" key="8">
    <source>
        <dbReference type="Google" id="ProtNLM"/>
    </source>
</evidence>
<reference evidence="6 7" key="1">
    <citation type="submission" date="2016-12" db="EMBL/GenBank/DDBJ databases">
        <authorList>
            <person name="Song W.-J."/>
            <person name="Kurnit D.M."/>
        </authorList>
    </citation>
    <scope>NUCLEOTIDE SEQUENCE [LARGE SCALE GENOMIC DNA]</scope>
    <source>
        <strain evidence="6 7">HSG9</strain>
    </source>
</reference>
<organism evidence="6 7">
    <name type="scientific">Croceivirga radicis</name>
    <dbReference type="NCBI Taxonomy" id="1929488"/>
    <lineage>
        <taxon>Bacteria</taxon>
        <taxon>Pseudomonadati</taxon>
        <taxon>Bacteroidota</taxon>
        <taxon>Flavobacteriia</taxon>
        <taxon>Flavobacteriales</taxon>
        <taxon>Flavobacteriaceae</taxon>
        <taxon>Croceivirga</taxon>
    </lineage>
</organism>
<evidence type="ECO:0000256" key="5">
    <source>
        <dbReference type="SAM" id="Phobius"/>
    </source>
</evidence>
<dbReference type="InterPro" id="IPR032808">
    <property type="entry name" value="DoxX"/>
</dbReference>
<feature type="transmembrane region" description="Helical" evidence="5">
    <location>
        <begin position="104"/>
        <end position="120"/>
    </location>
</feature>
<comment type="subcellular location">
    <subcellularLocation>
        <location evidence="1">Membrane</location>
        <topology evidence="1">Multi-pass membrane protein</topology>
    </subcellularLocation>
</comment>
<dbReference type="EMBL" id="MTBC01000009">
    <property type="protein sequence ID" value="OQD41966.1"/>
    <property type="molecule type" value="Genomic_DNA"/>
</dbReference>
<gene>
    <name evidence="6" type="ORF">BUL40_12685</name>
</gene>
<evidence type="ECO:0000313" key="7">
    <source>
        <dbReference type="Proteomes" id="UP000191680"/>
    </source>
</evidence>
<evidence type="ECO:0000256" key="3">
    <source>
        <dbReference type="ARBA" id="ARBA00022989"/>
    </source>
</evidence>
<accession>A0A1V6LPR9</accession>
<evidence type="ECO:0000313" key="6">
    <source>
        <dbReference type="EMBL" id="OQD41966.1"/>
    </source>
</evidence>
<evidence type="ECO:0000256" key="4">
    <source>
        <dbReference type="ARBA" id="ARBA00023136"/>
    </source>
</evidence>
<keyword evidence="3 5" id="KW-1133">Transmembrane helix</keyword>
<comment type="caution">
    <text evidence="6">The sequence shown here is derived from an EMBL/GenBank/DDBJ whole genome shotgun (WGS) entry which is preliminary data.</text>
</comment>
<keyword evidence="2 5" id="KW-0812">Transmembrane</keyword>